<comment type="caution">
    <text evidence="1">The sequence shown here is derived from an EMBL/GenBank/DDBJ whole genome shotgun (WGS) entry which is preliminary data.</text>
</comment>
<accession>A0A847TY97</accession>
<sequence length="29" mass="3612">WLRRFRHHYNHERPNQALDGRTPAEVIQN</sequence>
<feature type="non-terminal residue" evidence="1">
    <location>
        <position position="1"/>
    </location>
</feature>
<dbReference type="AlphaFoldDB" id="A0A847TY97"/>
<gene>
    <name evidence="1" type="ORF">GOC83_19330</name>
</gene>
<organism evidence="1 2">
    <name type="scientific">Haloarcula rubripromontorii</name>
    <dbReference type="NCBI Taxonomy" id="1705562"/>
    <lineage>
        <taxon>Archaea</taxon>
        <taxon>Methanobacteriati</taxon>
        <taxon>Methanobacteriota</taxon>
        <taxon>Stenosarchaea group</taxon>
        <taxon>Halobacteria</taxon>
        <taxon>Halobacteriales</taxon>
        <taxon>Haloarculaceae</taxon>
        <taxon>Haloarcula</taxon>
    </lineage>
</organism>
<dbReference type="EMBL" id="WOWB01000006">
    <property type="protein sequence ID" value="NLV08273.1"/>
    <property type="molecule type" value="Genomic_DNA"/>
</dbReference>
<proteinExistence type="predicted"/>
<name>A0A847TY97_9EURY</name>
<protein>
    <submittedName>
        <fullName evidence="1">IS6 family transposase</fullName>
    </submittedName>
</protein>
<reference evidence="1" key="1">
    <citation type="submission" date="2019-12" db="EMBL/GenBank/DDBJ databases">
        <title>The whole-genome sequencing of Haloarcula japonica strain pws8.</title>
        <authorList>
            <person name="Verma D.K."/>
            <person name="Gopal K."/>
            <person name="Prasad E.S."/>
        </authorList>
    </citation>
    <scope>NUCLEOTIDE SEQUENCE</scope>
    <source>
        <strain evidence="1">Pws8</strain>
    </source>
</reference>
<evidence type="ECO:0000313" key="1">
    <source>
        <dbReference type="EMBL" id="NLV08273.1"/>
    </source>
</evidence>
<dbReference type="Proteomes" id="UP000610611">
    <property type="component" value="Unassembled WGS sequence"/>
</dbReference>
<evidence type="ECO:0000313" key="2">
    <source>
        <dbReference type="Proteomes" id="UP000610611"/>
    </source>
</evidence>